<gene>
    <name evidence="1" type="ORF">M0811_11056</name>
</gene>
<proteinExistence type="predicted"/>
<protein>
    <submittedName>
        <fullName evidence="1">Uncharacterized protein</fullName>
    </submittedName>
</protein>
<sequence length="101" mass="11838">MIKKAHTNDPFLIKEAYYGEPSRPIFPLDQDFQKEVINSYVATHGKCKFLNDIDSIIENQKIQILFICVLPGCKVNFVSPIFNHHPYRLLEFQQYLNHGKK</sequence>
<evidence type="ECO:0000313" key="1">
    <source>
        <dbReference type="EMBL" id="KAJ5070209.1"/>
    </source>
</evidence>
<dbReference type="Proteomes" id="UP001149090">
    <property type="component" value="Unassembled WGS sequence"/>
</dbReference>
<accession>A0A9Q0R7N5</accession>
<keyword evidence="2" id="KW-1185">Reference proteome</keyword>
<dbReference type="OrthoDB" id="15735at2759"/>
<comment type="caution">
    <text evidence="1">The sequence shown here is derived from an EMBL/GenBank/DDBJ whole genome shotgun (WGS) entry which is preliminary data.</text>
</comment>
<dbReference type="AlphaFoldDB" id="A0A9Q0R7N5"/>
<name>A0A9Q0R7N5_ANAIG</name>
<evidence type="ECO:0000313" key="2">
    <source>
        <dbReference type="Proteomes" id="UP001149090"/>
    </source>
</evidence>
<dbReference type="EMBL" id="JAPDFW010000097">
    <property type="protein sequence ID" value="KAJ5070209.1"/>
    <property type="molecule type" value="Genomic_DNA"/>
</dbReference>
<organism evidence="1 2">
    <name type="scientific">Anaeramoeba ignava</name>
    <name type="common">Anaerobic marine amoeba</name>
    <dbReference type="NCBI Taxonomy" id="1746090"/>
    <lineage>
        <taxon>Eukaryota</taxon>
        <taxon>Metamonada</taxon>
        <taxon>Anaeramoebidae</taxon>
        <taxon>Anaeramoeba</taxon>
    </lineage>
</organism>
<reference evidence="1" key="1">
    <citation type="submission" date="2022-10" db="EMBL/GenBank/DDBJ databases">
        <title>Novel sulphate-reducing endosymbionts in the free-living metamonad Anaeramoeba.</title>
        <authorList>
            <person name="Jerlstrom-Hultqvist J."/>
            <person name="Cepicka I."/>
            <person name="Gallot-Lavallee L."/>
            <person name="Salas-Leiva D."/>
            <person name="Curtis B.A."/>
            <person name="Zahonova K."/>
            <person name="Pipaliya S."/>
            <person name="Dacks J."/>
            <person name="Roger A.J."/>
        </authorList>
    </citation>
    <scope>NUCLEOTIDE SEQUENCE</scope>
    <source>
        <strain evidence="1">BMAN</strain>
    </source>
</reference>